<dbReference type="KEGG" id="aup:AsAng_0013950"/>
<dbReference type="InterPro" id="IPR002694">
    <property type="entry name" value="Znf_CHC2"/>
</dbReference>
<keyword evidence="2" id="KW-0639">Primosome</keyword>
<keyword evidence="5" id="KW-0235">DNA replication</keyword>
<dbReference type="GO" id="GO:0003899">
    <property type="term" value="F:DNA-directed RNA polymerase activity"/>
    <property type="evidence" value="ECO:0007669"/>
    <property type="project" value="InterPro"/>
</dbReference>
<dbReference type="SUPFAM" id="SSF57783">
    <property type="entry name" value="Zinc beta-ribbon"/>
    <property type="match status" value="1"/>
</dbReference>
<dbReference type="EMBL" id="AP026867">
    <property type="protein sequence ID" value="BDS10686.1"/>
    <property type="molecule type" value="Genomic_DNA"/>
</dbReference>
<dbReference type="InterPro" id="IPR027417">
    <property type="entry name" value="P-loop_NTPase"/>
</dbReference>
<evidence type="ECO:0000313" key="12">
    <source>
        <dbReference type="Proteomes" id="UP001060919"/>
    </source>
</evidence>
<reference evidence="11" key="1">
    <citation type="submission" date="2022-09" db="EMBL/GenBank/DDBJ databases">
        <title>Aureispira anguillicida sp. nov., isolated from Leptocephalus of Japanese eel Anguilla japonica.</title>
        <authorList>
            <person name="Yuasa K."/>
            <person name="Mekata T."/>
            <person name="Ikunari K."/>
        </authorList>
    </citation>
    <scope>NUCLEOTIDE SEQUENCE</scope>
    <source>
        <strain evidence="11">EL160426</strain>
    </source>
</reference>
<dbReference type="Pfam" id="PF01807">
    <property type="entry name" value="Zn_ribbon_DnaG"/>
    <property type="match status" value="1"/>
</dbReference>
<dbReference type="SUPFAM" id="SSF52540">
    <property type="entry name" value="P-loop containing nucleoside triphosphate hydrolases"/>
    <property type="match status" value="1"/>
</dbReference>
<dbReference type="GO" id="GO:0000428">
    <property type="term" value="C:DNA-directed RNA polymerase complex"/>
    <property type="evidence" value="ECO:0007669"/>
    <property type="project" value="UniProtKB-KW"/>
</dbReference>
<dbReference type="InterPro" id="IPR050219">
    <property type="entry name" value="DnaG_primase"/>
</dbReference>
<evidence type="ECO:0000256" key="3">
    <source>
        <dbReference type="ARBA" id="ARBA00022679"/>
    </source>
</evidence>
<evidence type="ECO:0000259" key="10">
    <source>
        <dbReference type="PROSITE" id="PS50880"/>
    </source>
</evidence>
<evidence type="ECO:0000313" key="11">
    <source>
        <dbReference type="EMBL" id="BDS10686.1"/>
    </source>
</evidence>
<organism evidence="11 12">
    <name type="scientific">Aureispira anguillae</name>
    <dbReference type="NCBI Taxonomy" id="2864201"/>
    <lineage>
        <taxon>Bacteria</taxon>
        <taxon>Pseudomonadati</taxon>
        <taxon>Bacteroidota</taxon>
        <taxon>Saprospiria</taxon>
        <taxon>Saprospirales</taxon>
        <taxon>Saprospiraceae</taxon>
        <taxon>Aureispira</taxon>
    </lineage>
</organism>
<dbReference type="Gene3D" id="3.40.50.300">
    <property type="entry name" value="P-loop containing nucleotide triphosphate hydrolases"/>
    <property type="match status" value="1"/>
</dbReference>
<proteinExistence type="predicted"/>
<dbReference type="GO" id="GO:0008270">
    <property type="term" value="F:zinc ion binding"/>
    <property type="evidence" value="ECO:0007669"/>
    <property type="project" value="UniProtKB-KW"/>
</dbReference>
<dbReference type="AlphaFoldDB" id="A0A916DQF0"/>
<dbReference type="Gene3D" id="3.90.580.10">
    <property type="entry name" value="Zinc finger, CHC2-type domain"/>
    <property type="match status" value="1"/>
</dbReference>
<gene>
    <name evidence="11" type="ORF">AsAng_0013950</name>
</gene>
<dbReference type="RefSeq" id="WP_264791962.1">
    <property type="nucleotide sequence ID" value="NZ_AP026867.1"/>
</dbReference>
<dbReference type="PANTHER" id="PTHR30313:SF2">
    <property type="entry name" value="DNA PRIMASE"/>
    <property type="match status" value="1"/>
</dbReference>
<keyword evidence="4" id="KW-0548">Nucleotidyltransferase</keyword>
<keyword evidence="12" id="KW-1185">Reference proteome</keyword>
<dbReference type="PROSITE" id="PS50880">
    <property type="entry name" value="TOPRIM"/>
    <property type="match status" value="1"/>
</dbReference>
<dbReference type="GO" id="GO:0005737">
    <property type="term" value="C:cytoplasm"/>
    <property type="evidence" value="ECO:0007669"/>
    <property type="project" value="TreeGrafter"/>
</dbReference>
<keyword evidence="1" id="KW-0240">DNA-directed RNA polymerase</keyword>
<dbReference type="GO" id="GO:1990077">
    <property type="term" value="C:primosome complex"/>
    <property type="evidence" value="ECO:0007669"/>
    <property type="project" value="UniProtKB-KW"/>
</dbReference>
<evidence type="ECO:0000256" key="5">
    <source>
        <dbReference type="ARBA" id="ARBA00022705"/>
    </source>
</evidence>
<keyword evidence="9" id="KW-0804">Transcription</keyword>
<keyword evidence="8" id="KW-0862">Zinc</keyword>
<keyword evidence="3" id="KW-0808">Transferase</keyword>
<dbReference type="SUPFAM" id="SSF56731">
    <property type="entry name" value="DNA primase core"/>
    <property type="match status" value="1"/>
</dbReference>
<dbReference type="InterPro" id="IPR006171">
    <property type="entry name" value="TOPRIM_dom"/>
</dbReference>
<dbReference type="SMART" id="SM00400">
    <property type="entry name" value="ZnF_CHCC"/>
    <property type="match status" value="1"/>
</dbReference>
<dbReference type="GO" id="GO:0003677">
    <property type="term" value="F:DNA binding"/>
    <property type="evidence" value="ECO:0007669"/>
    <property type="project" value="InterPro"/>
</dbReference>
<evidence type="ECO:0000256" key="6">
    <source>
        <dbReference type="ARBA" id="ARBA00022723"/>
    </source>
</evidence>
<evidence type="ECO:0000256" key="9">
    <source>
        <dbReference type="ARBA" id="ARBA00023163"/>
    </source>
</evidence>
<dbReference type="PANTHER" id="PTHR30313">
    <property type="entry name" value="DNA PRIMASE"/>
    <property type="match status" value="1"/>
</dbReference>
<dbReference type="Pfam" id="PF13155">
    <property type="entry name" value="Toprim_2"/>
    <property type="match status" value="1"/>
</dbReference>
<keyword evidence="7" id="KW-0863">Zinc-finger</keyword>
<dbReference type="GO" id="GO:0006269">
    <property type="term" value="P:DNA replication, synthesis of primer"/>
    <property type="evidence" value="ECO:0007669"/>
    <property type="project" value="UniProtKB-KW"/>
</dbReference>
<protein>
    <submittedName>
        <fullName evidence="11">CHC2 zinc finger domain-containing protein</fullName>
    </submittedName>
</protein>
<name>A0A916DQF0_9BACT</name>
<keyword evidence="6" id="KW-0479">Metal-binding</keyword>
<dbReference type="Proteomes" id="UP001060919">
    <property type="component" value="Chromosome"/>
</dbReference>
<accession>A0A916DQF0</accession>
<evidence type="ECO:0000256" key="4">
    <source>
        <dbReference type="ARBA" id="ARBA00022695"/>
    </source>
</evidence>
<evidence type="ECO:0000256" key="1">
    <source>
        <dbReference type="ARBA" id="ARBA00022478"/>
    </source>
</evidence>
<evidence type="ECO:0000256" key="8">
    <source>
        <dbReference type="ARBA" id="ARBA00022833"/>
    </source>
</evidence>
<feature type="domain" description="Toprim" evidence="10">
    <location>
        <begin position="209"/>
        <end position="296"/>
    </location>
</feature>
<dbReference type="SMART" id="SM00493">
    <property type="entry name" value="TOPRIM"/>
    <property type="match status" value="1"/>
</dbReference>
<sequence length="827" mass="94018">MRIEEIKERLSIKDVLAHYGITANKNKHINCPFHDDKTPSMKVYEATNTVYCFSGNCSTHGKSLDVIEFVMEKEGSSKGPAILKCKELLGHQEPIKKELRPMDQIWQALKKSLSSNAKAKSYLKSRGLSTSNVGYHSGQLKRSKLADQAKAVGLITKDNNPWAANCVIFSLKNAVGQVVSFYGRSLERGHYYQSGRCGLYPAYPSKKAKRIILTESIIDAATLGAMKVLKAYEILALYGTNGLTGEHKKALEACKELEEIILLLDGDAAGQKASKKYQEELQTLLPRVKIRIVELPKDTDVNELWANHLREDLFLDLLKVEAPKPVKNKLNVSNPNNLIYQGMHAIYAVKGFSSLKNLDSLKVTLVAEHAHKKSRGKVELYEDTAVQKYCRSASQKLGINAELLDLDISLLTDELEIYRASSESIENAGSKAVKRFEITAAARKKARDFLSRKTLFKRLNELIGKTGIVGEENTRLLLLIVASSYKCKDPLHALIQGSSGTGKTLLMRKVMAIIPEEKRHIWTRISDKSLYHAGTKYKHTSIAVEDWDGLSEEVQYVVREMQSGKRLTSTITVKDAKGKMDNVEILAEGPISTLMCTTRGAVYEDNMSRCLLVAVDESEEQTDRILDYQYKKDRGELNKKEEEEAVNLLQNLVYILEPKEVVNPFAGKIQLPKRVHKIRRLNQLFQCFVKQITWLHQLQRKQDNQGRLITTKEDISLAINLLFETIILKVDELDGSLRQFFEQLKGYVQSQEEQQKYCFSRREIRQTLNMSKSQVERYIRQLSELEYIKQIGGHSNKGFIYQVTYWDDNKGLREEIQRSMNNQLNNL</sequence>
<evidence type="ECO:0000256" key="7">
    <source>
        <dbReference type="ARBA" id="ARBA00022771"/>
    </source>
</evidence>
<evidence type="ECO:0000256" key="2">
    <source>
        <dbReference type="ARBA" id="ARBA00022515"/>
    </source>
</evidence>
<dbReference type="Gene3D" id="3.40.1360.10">
    <property type="match status" value="1"/>
</dbReference>
<dbReference type="InterPro" id="IPR036977">
    <property type="entry name" value="DNA_primase_Znf_CHC2"/>
</dbReference>